<dbReference type="EMBL" id="CP012748">
    <property type="protein sequence ID" value="ALL70492.1"/>
    <property type="molecule type" value="Genomic_DNA"/>
</dbReference>
<name>A0A0P0RNQ3_9BURK</name>
<keyword evidence="2" id="KW-0614">Plasmid</keyword>
<evidence type="ECO:0000313" key="3">
    <source>
        <dbReference type="Proteomes" id="UP000019146"/>
    </source>
</evidence>
<organism evidence="2 3">
    <name type="scientific">Paraburkholderia caribensis MBA4</name>
    <dbReference type="NCBI Taxonomy" id="1323664"/>
    <lineage>
        <taxon>Bacteria</taxon>
        <taxon>Pseudomonadati</taxon>
        <taxon>Pseudomonadota</taxon>
        <taxon>Betaproteobacteria</taxon>
        <taxon>Burkholderiales</taxon>
        <taxon>Burkholderiaceae</taxon>
        <taxon>Paraburkholderia</taxon>
    </lineage>
</organism>
<proteinExistence type="predicted"/>
<evidence type="ECO:0000256" key="1">
    <source>
        <dbReference type="SAM" id="MobiDB-lite"/>
    </source>
</evidence>
<dbReference type="Proteomes" id="UP000019146">
    <property type="component" value="Plasmid unnamed"/>
</dbReference>
<protein>
    <submittedName>
        <fullName evidence="2">Uncharacterized protein</fullName>
    </submittedName>
</protein>
<sequence length="40" mass="4167">MNVASLTGRRTADGRGGAQHVCIGAPRTKRGTMSAPRTRA</sequence>
<dbReference type="AlphaFoldDB" id="A0A0P0RNQ3"/>
<dbReference type="KEGG" id="bcai:K788_0001170"/>
<reference evidence="2 3" key="1">
    <citation type="journal article" date="2014" name="Genome Announc.">
        <title>Draft Genome Sequence of the Haloacid-Degrading Burkholderia caribensis Strain MBA4.</title>
        <authorList>
            <person name="Pan Y."/>
            <person name="Kong K.F."/>
            <person name="Tsang J.S."/>
        </authorList>
    </citation>
    <scope>NUCLEOTIDE SEQUENCE [LARGE SCALE GENOMIC DNA]</scope>
    <source>
        <strain evidence="2 3">MBA4</strain>
        <plasmid evidence="3">Plasmid</plasmid>
    </source>
</reference>
<feature type="region of interest" description="Disordered" evidence="1">
    <location>
        <begin position="1"/>
        <end position="40"/>
    </location>
</feature>
<geneLocation type="plasmid" evidence="3"/>
<gene>
    <name evidence="2" type="ORF">K788_0001170</name>
</gene>
<accession>A0A0P0RNQ3</accession>
<evidence type="ECO:0000313" key="2">
    <source>
        <dbReference type="EMBL" id="ALL70492.1"/>
    </source>
</evidence>